<keyword evidence="4" id="KW-1185">Reference proteome</keyword>
<dbReference type="Pfam" id="PF00578">
    <property type="entry name" value="AhpC-TSA"/>
    <property type="match status" value="1"/>
</dbReference>
<proteinExistence type="predicted"/>
<accession>A0ABS9ZY84</accession>
<dbReference type="Gene3D" id="3.40.30.10">
    <property type="entry name" value="Glutaredoxin"/>
    <property type="match status" value="1"/>
</dbReference>
<dbReference type="InterPro" id="IPR000866">
    <property type="entry name" value="AhpC/TSA"/>
</dbReference>
<dbReference type="PANTHER" id="PTHR42852:SF17">
    <property type="entry name" value="THIOREDOXIN-LIKE PROTEIN HI_1115"/>
    <property type="match status" value="1"/>
</dbReference>
<dbReference type="InterPro" id="IPR050553">
    <property type="entry name" value="Thioredoxin_ResA/DsbE_sf"/>
</dbReference>
<dbReference type="InterPro" id="IPR036249">
    <property type="entry name" value="Thioredoxin-like_sf"/>
</dbReference>
<dbReference type="PANTHER" id="PTHR42852">
    <property type="entry name" value="THIOL:DISULFIDE INTERCHANGE PROTEIN DSBE"/>
    <property type="match status" value="1"/>
</dbReference>
<evidence type="ECO:0000259" key="2">
    <source>
        <dbReference type="PROSITE" id="PS51352"/>
    </source>
</evidence>
<comment type="caution">
    <text evidence="3">The sequence shown here is derived from an EMBL/GenBank/DDBJ whole genome shotgun (WGS) entry which is preliminary data.</text>
</comment>
<dbReference type="CDD" id="cd02966">
    <property type="entry name" value="TlpA_like_family"/>
    <property type="match status" value="1"/>
</dbReference>
<dbReference type="Proteomes" id="UP001165460">
    <property type="component" value="Unassembled WGS sequence"/>
</dbReference>
<sequence length="243" mass="28281">MKKLIIVLILFVVLKSYGQTIPKLDQNTVVKDSTGMIYPYVIWKKMTEKGEYSLKGLKNKESDQFEFFIYKTTDEEKLARKKRSDERAATLPKPRTAEIFKEGSKFSTEKFRDLNGTRFDMKKETGKVYVLNFWFINCPPCKAEIPDLNELVDKYKENKDVVFLAIALDDATSLKSFLKQNPFKYNIIDDGRYYSEKYGVRSYPTHVIIGKDGLIKFSTYGLASNTIYWVDKTIKEQIETEAK</sequence>
<dbReference type="InterPro" id="IPR017937">
    <property type="entry name" value="Thioredoxin_CS"/>
</dbReference>
<organism evidence="3 4">
    <name type="scientific">Pedobacter montanisoli</name>
    <dbReference type="NCBI Taxonomy" id="2923277"/>
    <lineage>
        <taxon>Bacteria</taxon>
        <taxon>Pseudomonadati</taxon>
        <taxon>Bacteroidota</taxon>
        <taxon>Sphingobacteriia</taxon>
        <taxon>Sphingobacteriales</taxon>
        <taxon>Sphingobacteriaceae</taxon>
        <taxon>Pedobacter</taxon>
    </lineage>
</organism>
<dbReference type="EMBL" id="JALGBH010000002">
    <property type="protein sequence ID" value="MCJ0743249.1"/>
    <property type="molecule type" value="Genomic_DNA"/>
</dbReference>
<dbReference type="PROSITE" id="PS00194">
    <property type="entry name" value="THIOREDOXIN_1"/>
    <property type="match status" value="1"/>
</dbReference>
<protein>
    <submittedName>
        <fullName evidence="3">TlpA family protein disulfide reductase</fullName>
    </submittedName>
</protein>
<evidence type="ECO:0000313" key="4">
    <source>
        <dbReference type="Proteomes" id="UP001165460"/>
    </source>
</evidence>
<evidence type="ECO:0000256" key="1">
    <source>
        <dbReference type="ARBA" id="ARBA00023284"/>
    </source>
</evidence>
<gene>
    <name evidence="3" type="ORF">MMF97_11035</name>
</gene>
<feature type="domain" description="Thioredoxin" evidence="2">
    <location>
        <begin position="100"/>
        <end position="243"/>
    </location>
</feature>
<dbReference type="InterPro" id="IPR013766">
    <property type="entry name" value="Thioredoxin_domain"/>
</dbReference>
<reference evidence="3" key="1">
    <citation type="submission" date="2022-03" db="EMBL/GenBank/DDBJ databases">
        <authorList>
            <person name="Woo C.Y."/>
        </authorList>
    </citation>
    <scope>NUCLEOTIDE SEQUENCE</scope>
    <source>
        <strain evidence="3">CYS-01</strain>
    </source>
</reference>
<dbReference type="RefSeq" id="WP_243362370.1">
    <property type="nucleotide sequence ID" value="NZ_JALGBH010000002.1"/>
</dbReference>
<dbReference type="SUPFAM" id="SSF52833">
    <property type="entry name" value="Thioredoxin-like"/>
    <property type="match status" value="1"/>
</dbReference>
<keyword evidence="1" id="KW-0676">Redox-active center</keyword>
<evidence type="ECO:0000313" key="3">
    <source>
        <dbReference type="EMBL" id="MCJ0743249.1"/>
    </source>
</evidence>
<dbReference type="PROSITE" id="PS51352">
    <property type="entry name" value="THIOREDOXIN_2"/>
    <property type="match status" value="1"/>
</dbReference>
<name>A0ABS9ZY84_9SPHI</name>